<dbReference type="Pfam" id="PF17907">
    <property type="entry name" value="AWS"/>
    <property type="match status" value="1"/>
</dbReference>
<evidence type="ECO:0000256" key="3">
    <source>
        <dbReference type="ARBA" id="ARBA00022454"/>
    </source>
</evidence>
<feature type="domain" description="AWS" evidence="19">
    <location>
        <begin position="1874"/>
        <end position="1925"/>
    </location>
</feature>
<feature type="region of interest" description="Disordered" evidence="14">
    <location>
        <begin position="736"/>
        <end position="762"/>
    </location>
</feature>
<evidence type="ECO:0000256" key="6">
    <source>
        <dbReference type="ARBA" id="ARBA00022691"/>
    </source>
</evidence>
<evidence type="ECO:0000313" key="21">
    <source>
        <dbReference type="Proteomes" id="UP000318571"/>
    </source>
</evidence>
<dbReference type="GO" id="GO:0005654">
    <property type="term" value="C:nucleoplasm"/>
    <property type="evidence" value="ECO:0007669"/>
    <property type="project" value="TreeGrafter"/>
</dbReference>
<dbReference type="GO" id="GO:0003682">
    <property type="term" value="F:chromatin binding"/>
    <property type="evidence" value="ECO:0007669"/>
    <property type="project" value="InterPro"/>
</dbReference>
<dbReference type="OMA" id="HAPDINE"/>
<feature type="compositionally biased region" description="Acidic residues" evidence="14">
    <location>
        <begin position="371"/>
        <end position="383"/>
    </location>
</feature>
<feature type="compositionally biased region" description="Basic and acidic residues" evidence="14">
    <location>
        <begin position="1389"/>
        <end position="1404"/>
    </location>
</feature>
<feature type="region of interest" description="Disordered" evidence="14">
    <location>
        <begin position="2426"/>
        <end position="2465"/>
    </location>
</feature>
<dbReference type="Gene3D" id="1.20.920.10">
    <property type="entry name" value="Bromodomain-like"/>
    <property type="match status" value="1"/>
</dbReference>
<feature type="compositionally biased region" description="Low complexity" evidence="14">
    <location>
        <begin position="912"/>
        <end position="930"/>
    </location>
</feature>
<feature type="compositionally biased region" description="Low complexity" evidence="14">
    <location>
        <begin position="674"/>
        <end position="683"/>
    </location>
</feature>
<feature type="region of interest" description="Disordered" evidence="14">
    <location>
        <begin position="1066"/>
        <end position="1322"/>
    </location>
</feature>
<comment type="caution">
    <text evidence="20">The sequence shown here is derived from an EMBL/GenBank/DDBJ whole genome shotgun (WGS) entry which is preliminary data.</text>
</comment>
<feature type="compositionally biased region" description="Low complexity" evidence="14">
    <location>
        <begin position="1151"/>
        <end position="1160"/>
    </location>
</feature>
<feature type="compositionally biased region" description="Basic residues" evidence="14">
    <location>
        <begin position="2658"/>
        <end position="2674"/>
    </location>
</feature>
<feature type="compositionally biased region" description="Basic residues" evidence="14">
    <location>
        <begin position="79"/>
        <end position="89"/>
    </location>
</feature>
<organism evidence="20 21">
    <name type="scientific">Tigriopus californicus</name>
    <name type="common">Marine copepod</name>
    <dbReference type="NCBI Taxonomy" id="6832"/>
    <lineage>
        <taxon>Eukaryota</taxon>
        <taxon>Metazoa</taxon>
        <taxon>Ecdysozoa</taxon>
        <taxon>Arthropoda</taxon>
        <taxon>Crustacea</taxon>
        <taxon>Multicrustacea</taxon>
        <taxon>Hexanauplia</taxon>
        <taxon>Copepoda</taxon>
        <taxon>Harpacticoida</taxon>
        <taxon>Harpacticidae</taxon>
        <taxon>Tigriopus</taxon>
    </lineage>
</organism>
<dbReference type="InterPro" id="IPR036427">
    <property type="entry name" value="Bromodomain-like_sf"/>
</dbReference>
<dbReference type="Gene3D" id="2.170.270.10">
    <property type="entry name" value="SET domain"/>
    <property type="match status" value="1"/>
</dbReference>
<dbReference type="Pfam" id="PF00628">
    <property type="entry name" value="PHD"/>
    <property type="match status" value="1"/>
</dbReference>
<dbReference type="SMART" id="SM00297">
    <property type="entry name" value="BROMO"/>
    <property type="match status" value="1"/>
</dbReference>
<dbReference type="PROSITE" id="PS51215">
    <property type="entry name" value="AWS"/>
    <property type="match status" value="1"/>
</dbReference>
<evidence type="ECO:0000259" key="18">
    <source>
        <dbReference type="PROSITE" id="PS51038"/>
    </source>
</evidence>
<dbReference type="InterPro" id="IPR001487">
    <property type="entry name" value="Bromodomain"/>
</dbReference>
<feature type="compositionally biased region" description="Pro residues" evidence="14">
    <location>
        <begin position="1640"/>
        <end position="1653"/>
    </location>
</feature>
<feature type="compositionally biased region" description="Polar residues" evidence="14">
    <location>
        <begin position="953"/>
        <end position="969"/>
    </location>
</feature>
<evidence type="ECO:0000313" key="20">
    <source>
        <dbReference type="EMBL" id="TRY67620.1"/>
    </source>
</evidence>
<dbReference type="SMART" id="SM00508">
    <property type="entry name" value="PostSET"/>
    <property type="match status" value="1"/>
</dbReference>
<feature type="compositionally biased region" description="Basic residues" evidence="14">
    <location>
        <begin position="1217"/>
        <end position="1227"/>
    </location>
</feature>
<feature type="compositionally biased region" description="Basic and acidic residues" evidence="14">
    <location>
        <begin position="851"/>
        <end position="877"/>
    </location>
</feature>
<keyword evidence="3" id="KW-0158">Chromosome</keyword>
<dbReference type="CDD" id="cd15548">
    <property type="entry name" value="PHD_ASH1L"/>
    <property type="match status" value="1"/>
</dbReference>
<feature type="region of interest" description="Disordered" evidence="14">
    <location>
        <begin position="569"/>
        <end position="613"/>
    </location>
</feature>
<feature type="compositionally biased region" description="Acidic residues" evidence="14">
    <location>
        <begin position="1241"/>
        <end position="1253"/>
    </location>
</feature>
<dbReference type="PANTHER" id="PTHR46147">
    <property type="entry name" value="HISTONE-LYSINE N-METHYLTRANSFERASE ASH1"/>
    <property type="match status" value="1"/>
</dbReference>
<evidence type="ECO:0000256" key="11">
    <source>
        <dbReference type="ARBA" id="ARBA00023117"/>
    </source>
</evidence>
<feature type="compositionally biased region" description="Low complexity" evidence="14">
    <location>
        <begin position="1093"/>
        <end position="1108"/>
    </location>
</feature>
<feature type="compositionally biased region" description="Basic residues" evidence="14">
    <location>
        <begin position="1423"/>
        <end position="1434"/>
    </location>
</feature>
<feature type="domain" description="BAH" evidence="18">
    <location>
        <begin position="2474"/>
        <end position="2595"/>
    </location>
</feature>
<feature type="compositionally biased region" description="Basic and acidic residues" evidence="14">
    <location>
        <begin position="1230"/>
        <end position="1240"/>
    </location>
</feature>
<dbReference type="SUPFAM" id="SSF82199">
    <property type="entry name" value="SET domain"/>
    <property type="match status" value="1"/>
</dbReference>
<feature type="compositionally biased region" description="Polar residues" evidence="14">
    <location>
        <begin position="819"/>
        <end position="833"/>
    </location>
</feature>
<feature type="compositionally biased region" description="Low complexity" evidence="14">
    <location>
        <begin position="506"/>
        <end position="518"/>
    </location>
</feature>
<feature type="region of interest" description="Disordered" evidence="14">
    <location>
        <begin position="650"/>
        <end position="721"/>
    </location>
</feature>
<dbReference type="GO" id="GO:0003677">
    <property type="term" value="F:DNA binding"/>
    <property type="evidence" value="ECO:0007669"/>
    <property type="project" value="InterPro"/>
</dbReference>
<feature type="region of interest" description="Disordered" evidence="14">
    <location>
        <begin position="45"/>
        <end position="108"/>
    </location>
</feature>
<feature type="region of interest" description="Disordered" evidence="14">
    <location>
        <begin position="1"/>
        <end position="24"/>
    </location>
</feature>
<dbReference type="SMART" id="SM00439">
    <property type="entry name" value="BAH"/>
    <property type="match status" value="1"/>
</dbReference>
<keyword evidence="8" id="KW-0863">Zinc-finger</keyword>
<feature type="compositionally biased region" description="Basic and acidic residues" evidence="14">
    <location>
        <begin position="1313"/>
        <end position="1322"/>
    </location>
</feature>
<feature type="compositionally biased region" description="Basic residues" evidence="14">
    <location>
        <begin position="746"/>
        <end position="762"/>
    </location>
</feature>
<dbReference type="InterPro" id="IPR017956">
    <property type="entry name" value="AT_hook_DNA-bd_motif"/>
</dbReference>
<keyword evidence="21" id="KW-1185">Reference proteome</keyword>
<evidence type="ECO:0000256" key="12">
    <source>
        <dbReference type="ARBA" id="ARBA00023242"/>
    </source>
</evidence>
<dbReference type="GO" id="GO:0008270">
    <property type="term" value="F:zinc ion binding"/>
    <property type="evidence" value="ECO:0007669"/>
    <property type="project" value="UniProtKB-KW"/>
</dbReference>
<evidence type="ECO:0000256" key="13">
    <source>
        <dbReference type="PROSITE-ProRule" id="PRU00035"/>
    </source>
</evidence>
<dbReference type="InterPro" id="IPR001025">
    <property type="entry name" value="BAH_dom"/>
</dbReference>
<dbReference type="InterPro" id="IPR001214">
    <property type="entry name" value="SET_dom"/>
</dbReference>
<feature type="region of interest" description="Disordered" evidence="14">
    <location>
        <begin position="1789"/>
        <end position="1812"/>
    </location>
</feature>
<evidence type="ECO:0000256" key="10">
    <source>
        <dbReference type="ARBA" id="ARBA00022853"/>
    </source>
</evidence>
<evidence type="ECO:0008006" key="22">
    <source>
        <dbReference type="Google" id="ProtNLM"/>
    </source>
</evidence>
<feature type="region of interest" description="Disordered" evidence="14">
    <location>
        <begin position="2622"/>
        <end position="2677"/>
    </location>
</feature>
<dbReference type="Gene3D" id="2.30.30.490">
    <property type="match status" value="1"/>
</dbReference>
<feature type="compositionally biased region" description="Basic and acidic residues" evidence="14">
    <location>
        <begin position="529"/>
        <end position="543"/>
    </location>
</feature>
<accession>A0A553NQC9</accession>
<evidence type="ECO:0000259" key="16">
    <source>
        <dbReference type="PROSITE" id="PS50280"/>
    </source>
</evidence>
<feature type="compositionally biased region" description="Basic residues" evidence="14">
    <location>
        <begin position="892"/>
        <end position="902"/>
    </location>
</feature>
<dbReference type="CDD" id="cd04717">
    <property type="entry name" value="BAH_polybromo"/>
    <property type="match status" value="1"/>
</dbReference>
<dbReference type="FunFam" id="2.170.270.10:FF:000011">
    <property type="entry name" value="Histone-lysine N-methyltransferase"/>
    <property type="match status" value="1"/>
</dbReference>
<evidence type="ECO:0000256" key="2">
    <source>
        <dbReference type="ARBA" id="ARBA00004286"/>
    </source>
</evidence>
<dbReference type="InterPro" id="IPR019786">
    <property type="entry name" value="Zinc_finger_PHD-type_CS"/>
</dbReference>
<feature type="region of interest" description="Disordered" evidence="14">
    <location>
        <begin position="819"/>
        <end position="1013"/>
    </location>
</feature>
<keyword evidence="12" id="KW-0539">Nucleus</keyword>
<feature type="region of interest" description="Disordered" evidence="14">
    <location>
        <begin position="435"/>
        <end position="547"/>
    </location>
</feature>
<dbReference type="GO" id="GO:0006355">
    <property type="term" value="P:regulation of DNA-templated transcription"/>
    <property type="evidence" value="ECO:0007669"/>
    <property type="project" value="TreeGrafter"/>
</dbReference>
<keyword evidence="6" id="KW-0949">S-adenosyl-L-methionine</keyword>
<comment type="subcellular location">
    <subcellularLocation>
        <location evidence="2">Chromosome</location>
    </subcellularLocation>
    <subcellularLocation>
        <location evidence="1">Nucleus</location>
    </subcellularLocation>
</comment>
<feature type="compositionally biased region" description="Basic residues" evidence="14">
    <location>
        <begin position="351"/>
        <end position="362"/>
    </location>
</feature>
<feature type="compositionally biased region" description="Basic residues" evidence="14">
    <location>
        <begin position="2737"/>
        <end position="2753"/>
    </location>
</feature>
<keyword evidence="9" id="KW-0862">Zinc</keyword>
<feature type="compositionally biased region" description="Basic and acidic residues" evidence="14">
    <location>
        <begin position="1076"/>
        <end position="1087"/>
    </location>
</feature>
<dbReference type="PROSITE" id="PS01359">
    <property type="entry name" value="ZF_PHD_1"/>
    <property type="match status" value="1"/>
</dbReference>
<feature type="compositionally biased region" description="Basic residues" evidence="14">
    <location>
        <begin position="51"/>
        <end position="64"/>
    </location>
</feature>
<feature type="compositionally biased region" description="Basic residues" evidence="14">
    <location>
        <begin position="659"/>
        <end position="671"/>
    </location>
</feature>
<dbReference type="PROSITE" id="PS50280">
    <property type="entry name" value="SET"/>
    <property type="match status" value="1"/>
</dbReference>
<feature type="domain" description="Bromo" evidence="15">
    <location>
        <begin position="2217"/>
        <end position="2287"/>
    </location>
</feature>
<dbReference type="PROSITE" id="PS50014">
    <property type="entry name" value="BROMODOMAIN_2"/>
    <property type="match status" value="1"/>
</dbReference>
<feature type="compositionally biased region" description="Basic residues" evidence="14">
    <location>
        <begin position="1654"/>
        <end position="1665"/>
    </location>
</feature>
<dbReference type="Pfam" id="PF01426">
    <property type="entry name" value="BAH"/>
    <property type="match status" value="1"/>
</dbReference>
<protein>
    <recommendedName>
        <fullName evidence="22">SET domain-containing protein</fullName>
    </recommendedName>
</protein>
<keyword evidence="4" id="KW-0489">Methyltransferase</keyword>
<dbReference type="Pfam" id="PF00856">
    <property type="entry name" value="SET"/>
    <property type="match status" value="1"/>
</dbReference>
<dbReference type="Pfam" id="PF00439">
    <property type="entry name" value="Bromodomain"/>
    <property type="match status" value="1"/>
</dbReference>
<feature type="region of interest" description="Disordered" evidence="14">
    <location>
        <begin position="1358"/>
        <end position="1461"/>
    </location>
</feature>
<feature type="compositionally biased region" description="Polar residues" evidence="14">
    <location>
        <begin position="1"/>
        <end position="19"/>
    </location>
</feature>
<dbReference type="InterPro" id="IPR019787">
    <property type="entry name" value="Znf_PHD-finger"/>
</dbReference>
<dbReference type="InterPro" id="IPR043151">
    <property type="entry name" value="BAH_sf"/>
</dbReference>
<dbReference type="SMART" id="SM00249">
    <property type="entry name" value="PHD"/>
    <property type="match status" value="1"/>
</dbReference>
<dbReference type="Gene3D" id="3.30.40.10">
    <property type="entry name" value="Zinc/RING finger domain, C3HC4 (zinc finger)"/>
    <property type="match status" value="1"/>
</dbReference>
<dbReference type="GO" id="GO:0005694">
    <property type="term" value="C:chromosome"/>
    <property type="evidence" value="ECO:0007669"/>
    <property type="project" value="UniProtKB-SubCell"/>
</dbReference>
<reference evidence="20 21" key="1">
    <citation type="journal article" date="2018" name="Nat. Ecol. Evol.">
        <title>Genomic signatures of mitonuclear coevolution across populations of Tigriopus californicus.</title>
        <authorList>
            <person name="Barreto F.S."/>
            <person name="Watson E.T."/>
            <person name="Lima T.G."/>
            <person name="Willett C.S."/>
            <person name="Edmands S."/>
            <person name="Li W."/>
            <person name="Burton R.S."/>
        </authorList>
    </citation>
    <scope>NUCLEOTIDE SEQUENCE [LARGE SCALE GENOMIC DNA]</scope>
    <source>
        <strain evidence="20 21">San Diego</strain>
    </source>
</reference>
<feature type="region of interest" description="Disordered" evidence="14">
    <location>
        <begin position="2073"/>
        <end position="2103"/>
    </location>
</feature>
<dbReference type="PROSITE" id="PS51038">
    <property type="entry name" value="BAH"/>
    <property type="match status" value="1"/>
</dbReference>
<feature type="compositionally biased region" description="Low complexity" evidence="14">
    <location>
        <begin position="970"/>
        <end position="982"/>
    </location>
</feature>
<dbReference type="GO" id="GO:0032259">
    <property type="term" value="P:methylation"/>
    <property type="evidence" value="ECO:0007669"/>
    <property type="project" value="UniProtKB-KW"/>
</dbReference>
<evidence type="ECO:0000259" key="19">
    <source>
        <dbReference type="PROSITE" id="PS51215"/>
    </source>
</evidence>
<dbReference type="InterPro" id="IPR006560">
    <property type="entry name" value="AWS_dom"/>
</dbReference>
<dbReference type="SMART" id="SM00317">
    <property type="entry name" value="SET"/>
    <property type="match status" value="1"/>
</dbReference>
<evidence type="ECO:0000256" key="5">
    <source>
        <dbReference type="ARBA" id="ARBA00022679"/>
    </source>
</evidence>
<dbReference type="CDD" id="cd19174">
    <property type="entry name" value="SET_ASH1L"/>
    <property type="match status" value="1"/>
</dbReference>
<feature type="compositionally biased region" description="Low complexity" evidence="14">
    <location>
        <begin position="1563"/>
        <end position="1575"/>
    </location>
</feature>
<feature type="compositionally biased region" description="Basic and acidic residues" evidence="14">
    <location>
        <begin position="1517"/>
        <end position="1530"/>
    </location>
</feature>
<evidence type="ECO:0000259" key="15">
    <source>
        <dbReference type="PROSITE" id="PS50014"/>
    </source>
</evidence>
<evidence type="ECO:0000256" key="7">
    <source>
        <dbReference type="ARBA" id="ARBA00022723"/>
    </source>
</evidence>
<feature type="domain" description="Post-SET" evidence="17">
    <location>
        <begin position="2052"/>
        <end position="2068"/>
    </location>
</feature>
<evidence type="ECO:0000256" key="9">
    <source>
        <dbReference type="ARBA" id="ARBA00022833"/>
    </source>
</evidence>
<proteinExistence type="predicted"/>
<dbReference type="EMBL" id="VCGU01000011">
    <property type="protein sequence ID" value="TRY67620.1"/>
    <property type="molecule type" value="Genomic_DNA"/>
</dbReference>
<feature type="compositionally biased region" description="Polar residues" evidence="14">
    <location>
        <begin position="487"/>
        <end position="498"/>
    </location>
</feature>
<keyword evidence="11 13" id="KW-0103">Bromodomain</keyword>
<evidence type="ECO:0000256" key="1">
    <source>
        <dbReference type="ARBA" id="ARBA00004123"/>
    </source>
</evidence>
<keyword evidence="5" id="KW-0808">Transferase</keyword>
<gene>
    <name evidence="20" type="ORF">TCAL_03449</name>
</gene>
<feature type="compositionally biased region" description="Polar residues" evidence="14">
    <location>
        <begin position="1139"/>
        <end position="1150"/>
    </location>
</feature>
<feature type="region of interest" description="Disordered" evidence="14">
    <location>
        <begin position="2733"/>
        <end position="2753"/>
    </location>
</feature>
<dbReference type="STRING" id="6832.A0A553NQC9"/>
<name>A0A553NQC9_TIGCA</name>
<dbReference type="SMART" id="SM00384">
    <property type="entry name" value="AT_hook"/>
    <property type="match status" value="3"/>
</dbReference>
<sequence>MDTIYLNSNSNVSPDSGIQSEGGVASSPLHLTTIDSTQLMASASTNTLHQHQQHHQQHQHHHHQQQPPPQLHQHNQHTQQHHHQQHQHHQQQSFHPALHGATNFNPTPTANFGQMTLWNGIASQQTPYYHTGQFLQQPLTVQSAATGFQVHANGLLSPNSTIIQSRLTPQPALNHLSPQFSSPMSIPAAIISAVSTTTAKATLSTATSASLVITESQKNRINVTPPPVLLPAINPQISPALHDNKRGRGRPKSSKTNNAANNKAPKKVTMECGSQTEESVLDGRYSTDSDGSGGYLPPPSPVYMGACEPFGRGRPRKDPPTLEPQVEVLDRGQGKDKPTERRDVGSGSFRTKPKSKSPGGKKTKYELITLDSDDNSDSSDADDDRMRMKARHKATRDYLELKQLSKQTTMLPVKRIVKSKEKRIPPEEINVKRSSLIIEPSVVKKKHVVSKPLPSTALPPRSVTPKSSDNGRDPSLSPIRPVPPQKSSPESASTNMSNNHRRHQYSSPSNHMSSHTSNDVVVKGANRVPRKEAFVARNEHSENPFRSGKVEPLFAKKYHTVKPDFLADLSTSSTYRVAKPATGGRDSNRDSSSSLPRSQSPMQRNDPRGSGLCVESSRVLTKASLKELSSFSAAASANVNTGGASTKTMLSVLAEANKRAKPGRKKRGRRSKSSEWSESLSSSRGRKQSSSRVNSPGSSCHSSNRSPFSPRSTGDFSNARDTNKYSDLIDCSEGYRTASSNSRNYNPKKKKEKAKAGKGWKSKHKNVIDPVFLSEVERLIQGIASCQVETKLSSDIWPDRPHDSVPSIFRKRKILVPTNNLLGPSTTSSGRSKNSGEKRKSRSKRNSVNTKESKEDSRDPIHLVAKHDPSPSKKDNPQNHLPNADASEQRLPLKKRHHHHMTTKGDQDNESGHSSSASSALSPPITASQAYKKKEAQKAAPKRLSQDRPGPASSKNRGLQGTSSSSVSGNPTAATTNSATNPIHQARRNSRERTSGAVQDGGKHSATATKAPLKVLEESSEAILIKYGGKISPLVNSANLPLRPSSPATTKSVNIVDSLAACVDKHLGPKPGSGKEVNKPLRVDVHPPTRNRSASPAQPASTSTLPTTPRKRHLLEMRKKESSSLPVVQVHHSKKFNNEPPTLQKETGTRSSPSSCSSSSSPPPISLLLKTGSNSSAVGSPKESVFEISSPIKTSPPRLSPQYAPIASKHHQEDKPKSKHKDHKRITLRISKDRLSFEKSEDSEEKSESDGDDLFSRLQKSGPTRRVKISALKTAKFVPSDSPMGSDEDQHHSSGRDSPPTKIPKLIISQAKGPERPLTERQKALVAAKEAAEEISASLAAMSMRKPLAMIKLARAMGDDDDDGDDQPLKPVGTSDKTTIGMAPVTKSAESRKSSAVETEEIKLIKPKILKAQPKAQSEPKGRSKPGPKSKRRSINLQKCSVRVHKLRPEDIIESSPSPMSVHEDAMEIIANANPKRAGEGNLPKSVFKQTTEMINPSVEETSIADSIVKDITNFEARNDNQTDKDKDAKTPVVPSILKKKRRRANKTGFPSIKKKKRLQSQDSAASDGSTSRSRSTSKRASRHMSGDPKVPSRSSARAAKLKPSDNPTPSPNLSRDHSLDPPTDVGNVPEIQKSSVLPSPQPEEPEQPPTPLKRPRGRPPKKRQTANSMVVVKPTDPIKQTLPELVVASTTSSQENKRAFSRESSFEDFQQPSKRSRLYEDMDDDLDCLALLPPIGPESGPSSEAPSGNEGEDSRSSSLNRKQKKASFFKKKTLTAGLFSNHYKSMDTESYDNSTSLRKPPPYRPEDHEHGLLPPPYYCGRQLRQKREDFQLPYDLWWLHMNKQLPGRDIVATWNYKKIKNNVYYDVKPISQFESQSCQCSRVLNEDEFGCGEECINRMTYSECDARLCPLGEKCANNAIQKHRAVHGLERFMTENKGWGMRSKVPIQSGSFIIEYVGEVVSEREFKHRMTSIYAQDSHHYCLHMDGGIVIDGHRMGGECRFVNHSCEPNCEIQKWTVNGLYRMALFSLKDIKPGDELCYDYNFSLFNPHEGQSCRCGSEKCRGVIGGRSQRLTNDEDKDASRERRRNSKIKRSDSNQPTSRLSVLAPMKALSGPQLSFVRERRCFLIRNWEKVRKVRENIQRKVNGQLTQQRKDDQASKPEEMILTGLTALTTARSMQTRRLTIAQDDPNVNKVIKLAQLLREIFAQVTTVNDESGSAIARHFFSPPLKGKHGDYLTHITDPIDFQTIDRNINTGAYFSALQFDQDVLRLCQNNLRYYGSTSEEGKAALKIRQLYNAIKQEYHAALVEIVGQSESFCFRKREESPPEEDVIRCPCGQYKDEGLMVQCEKCHVWQHGDCVGQNGEFKDDDQFFCEECVPKNISLDIVLSPQPEYASPGETYYTSLMREKLQIRVGDTVYVLRAFKEDQKSPTESDSGSKSPKPPAEKNEREFNQGGIPHKMMSPMKGPSIEGSTLAKGNYPTFKTVDENITTADMDIFRIERLWINEKGERIAFGHHYLRPHETFHEPSRKFFYNEVFRVPIYEVLPLDSIWGQCWVMDIPTFSKGRPVGSQEEHVYICEYRVDKSARLFNKISKPKHPICTKWFAFDFFDQKLKPQRTYTPHEVPEKWRASTTPRNRSLEDDSRSSSSRSDSIVSHKGHQNHTPHTSNHRRTNNSLSASLGSQFLTSALSKPLKLSLKDRSKKKTKLDATLLRLLGQIPGKNPIDASYLLESDKRLRKKTNSTPSHNHHPS</sequence>
<dbReference type="PROSITE" id="PS50868">
    <property type="entry name" value="POST_SET"/>
    <property type="match status" value="1"/>
</dbReference>
<feature type="compositionally biased region" description="Polar residues" evidence="14">
    <location>
        <begin position="693"/>
        <end position="720"/>
    </location>
</feature>
<evidence type="ECO:0000256" key="4">
    <source>
        <dbReference type="ARBA" id="ARBA00022603"/>
    </source>
</evidence>
<feature type="compositionally biased region" description="Basic and acidic residues" evidence="14">
    <location>
        <begin position="1696"/>
        <end position="1706"/>
    </location>
</feature>
<feature type="region of interest" description="Disordered" evidence="14">
    <location>
        <begin position="225"/>
        <end position="391"/>
    </location>
</feature>
<keyword evidence="10" id="KW-0156">Chromatin regulator</keyword>
<feature type="compositionally biased region" description="Low complexity" evidence="14">
    <location>
        <begin position="254"/>
        <end position="263"/>
    </location>
</feature>
<dbReference type="SMART" id="SM00570">
    <property type="entry name" value="AWS"/>
    <property type="match status" value="1"/>
</dbReference>
<dbReference type="InterPro" id="IPR046341">
    <property type="entry name" value="SET_dom_sf"/>
</dbReference>
<feature type="compositionally biased region" description="Basic and acidic residues" evidence="14">
    <location>
        <begin position="328"/>
        <end position="344"/>
    </location>
</feature>
<dbReference type="InterPro" id="IPR003616">
    <property type="entry name" value="Post-SET_dom"/>
</dbReference>
<dbReference type="InterPro" id="IPR011011">
    <property type="entry name" value="Znf_FYVE_PHD"/>
</dbReference>
<dbReference type="InterPro" id="IPR043319">
    <property type="entry name" value="PHD_ASH1L"/>
</dbReference>
<dbReference type="InterPro" id="IPR001965">
    <property type="entry name" value="Znf_PHD"/>
</dbReference>
<dbReference type="Proteomes" id="UP000318571">
    <property type="component" value="Chromosome 4"/>
</dbReference>
<dbReference type="GO" id="GO:0042800">
    <property type="term" value="F:histone H3K4 methyltransferase activity"/>
    <property type="evidence" value="ECO:0007669"/>
    <property type="project" value="TreeGrafter"/>
</dbReference>
<dbReference type="SUPFAM" id="SSF47370">
    <property type="entry name" value="Bromodomain"/>
    <property type="match status" value="1"/>
</dbReference>
<dbReference type="PANTHER" id="PTHR46147:SF3">
    <property type="entry name" value="HISTONE-LYSINE N-METHYLTRANSFERASE ASH1"/>
    <property type="match status" value="1"/>
</dbReference>
<keyword evidence="7" id="KW-0479">Metal-binding</keyword>
<dbReference type="SUPFAM" id="SSF57903">
    <property type="entry name" value="FYVE/PHD zinc finger"/>
    <property type="match status" value="1"/>
</dbReference>
<evidence type="ECO:0000256" key="14">
    <source>
        <dbReference type="SAM" id="MobiDB-lite"/>
    </source>
</evidence>
<evidence type="ECO:0000256" key="8">
    <source>
        <dbReference type="ARBA" id="ARBA00022771"/>
    </source>
</evidence>
<feature type="compositionally biased region" description="Low complexity" evidence="14">
    <location>
        <begin position="1729"/>
        <end position="1750"/>
    </location>
</feature>
<feature type="region of interest" description="Disordered" evidence="14">
    <location>
        <begin position="1516"/>
        <end position="1764"/>
    </location>
</feature>
<feature type="compositionally biased region" description="Low complexity" evidence="14">
    <location>
        <begin position="590"/>
        <end position="604"/>
    </location>
</feature>
<evidence type="ECO:0000259" key="17">
    <source>
        <dbReference type="PROSITE" id="PS50868"/>
    </source>
</evidence>
<dbReference type="InterPro" id="IPR013083">
    <property type="entry name" value="Znf_RING/FYVE/PHD"/>
</dbReference>
<feature type="domain" description="SET" evidence="16">
    <location>
        <begin position="1928"/>
        <end position="2044"/>
    </location>
</feature>
<feature type="compositionally biased region" description="Basic and acidic residues" evidence="14">
    <location>
        <begin position="2075"/>
        <end position="2084"/>
    </location>
</feature>